<evidence type="ECO:0000256" key="4">
    <source>
        <dbReference type="ARBA" id="ARBA00022989"/>
    </source>
</evidence>
<feature type="transmembrane region" description="Helical" evidence="6">
    <location>
        <begin position="63"/>
        <end position="81"/>
    </location>
</feature>
<dbReference type="KEGG" id="psai:C3B54_11184"/>
<dbReference type="AlphaFoldDB" id="A0A2L2BNH5"/>
<feature type="transmembrane region" description="Helical" evidence="6">
    <location>
        <begin position="212"/>
        <end position="232"/>
    </location>
</feature>
<comment type="subcellular location">
    <subcellularLocation>
        <location evidence="1">Membrane</location>
        <topology evidence="1">Multi-pass membrane protein</topology>
    </subcellularLocation>
</comment>
<keyword evidence="3 6" id="KW-0812">Transmembrane</keyword>
<keyword evidence="5 6" id="KW-0472">Membrane</keyword>
<feature type="transmembrane region" description="Helical" evidence="6">
    <location>
        <begin position="244"/>
        <end position="262"/>
    </location>
</feature>
<feature type="domain" description="EamA" evidence="7">
    <location>
        <begin position="150"/>
        <end position="285"/>
    </location>
</feature>
<dbReference type="OrthoDB" id="4630069at2"/>
<evidence type="ECO:0000256" key="1">
    <source>
        <dbReference type="ARBA" id="ARBA00004141"/>
    </source>
</evidence>
<dbReference type="EMBL" id="CP026923">
    <property type="protein sequence ID" value="AVG23188.1"/>
    <property type="molecule type" value="Genomic_DNA"/>
</dbReference>
<dbReference type="SUPFAM" id="SSF103481">
    <property type="entry name" value="Multidrug resistance efflux transporter EmrE"/>
    <property type="match status" value="2"/>
</dbReference>
<feature type="domain" description="EamA" evidence="7">
    <location>
        <begin position="4"/>
        <end position="136"/>
    </location>
</feature>
<feature type="transmembrane region" description="Helical" evidence="6">
    <location>
        <begin position="7"/>
        <end position="30"/>
    </location>
</feature>
<dbReference type="InterPro" id="IPR000620">
    <property type="entry name" value="EamA_dom"/>
</dbReference>
<dbReference type="RefSeq" id="WP_104912839.1">
    <property type="nucleotide sequence ID" value="NZ_CP026923.1"/>
</dbReference>
<dbReference type="PANTHER" id="PTHR32322">
    <property type="entry name" value="INNER MEMBRANE TRANSPORTER"/>
    <property type="match status" value="1"/>
</dbReference>
<organism evidence="8 9">
    <name type="scientific">Pontimonas salivibrio</name>
    <dbReference type="NCBI Taxonomy" id="1159327"/>
    <lineage>
        <taxon>Bacteria</taxon>
        <taxon>Bacillati</taxon>
        <taxon>Actinomycetota</taxon>
        <taxon>Actinomycetes</taxon>
        <taxon>Micrococcales</taxon>
        <taxon>Microbacteriaceae</taxon>
        <taxon>Pontimonas</taxon>
    </lineage>
</organism>
<dbReference type="InterPro" id="IPR037185">
    <property type="entry name" value="EmrE-like"/>
</dbReference>
<keyword evidence="9" id="KW-1185">Reference proteome</keyword>
<dbReference type="Proteomes" id="UP000243077">
    <property type="component" value="Chromosome"/>
</dbReference>
<dbReference type="Pfam" id="PF00892">
    <property type="entry name" value="EamA"/>
    <property type="match status" value="2"/>
</dbReference>
<feature type="transmembrane region" description="Helical" evidence="6">
    <location>
        <begin position="180"/>
        <end position="200"/>
    </location>
</feature>
<comment type="similarity">
    <text evidence="2">Belongs to the EamA transporter family.</text>
</comment>
<dbReference type="PANTHER" id="PTHR32322:SF2">
    <property type="entry name" value="EAMA DOMAIN-CONTAINING PROTEIN"/>
    <property type="match status" value="1"/>
</dbReference>
<feature type="transmembrane region" description="Helical" evidence="6">
    <location>
        <begin position="93"/>
        <end position="112"/>
    </location>
</feature>
<evidence type="ECO:0000256" key="2">
    <source>
        <dbReference type="ARBA" id="ARBA00007362"/>
    </source>
</evidence>
<dbReference type="GO" id="GO:0016020">
    <property type="term" value="C:membrane"/>
    <property type="evidence" value="ECO:0007669"/>
    <property type="project" value="UniProtKB-SubCell"/>
</dbReference>
<evidence type="ECO:0000256" key="6">
    <source>
        <dbReference type="SAM" id="Phobius"/>
    </source>
</evidence>
<feature type="transmembrane region" description="Helical" evidence="6">
    <location>
        <begin position="36"/>
        <end position="56"/>
    </location>
</feature>
<dbReference type="InterPro" id="IPR050638">
    <property type="entry name" value="AA-Vitamin_Transporters"/>
</dbReference>
<name>A0A2L2BNH5_9MICO</name>
<evidence type="ECO:0000259" key="7">
    <source>
        <dbReference type="Pfam" id="PF00892"/>
    </source>
</evidence>
<protein>
    <submittedName>
        <fullName evidence="8">DMT family permease</fullName>
    </submittedName>
</protein>
<evidence type="ECO:0000256" key="5">
    <source>
        <dbReference type="ARBA" id="ARBA00023136"/>
    </source>
</evidence>
<feature type="transmembrane region" description="Helical" evidence="6">
    <location>
        <begin position="148"/>
        <end position="168"/>
    </location>
</feature>
<evidence type="ECO:0000313" key="8">
    <source>
        <dbReference type="EMBL" id="AVG23188.1"/>
    </source>
</evidence>
<evidence type="ECO:0000256" key="3">
    <source>
        <dbReference type="ARBA" id="ARBA00022692"/>
    </source>
</evidence>
<accession>A0A2L2BNH5</accession>
<feature type="transmembrane region" description="Helical" evidence="6">
    <location>
        <begin position="124"/>
        <end position="142"/>
    </location>
</feature>
<reference evidence="8 9" key="1">
    <citation type="submission" date="2018-02" db="EMBL/GenBank/DDBJ databases">
        <title>Complete genome of the streamlined marine actinobacterium Pontimonas salivibrio CL-TW6 adapted to coastal planktonic lifestype.</title>
        <authorList>
            <person name="Cho B.C."/>
            <person name="Hardies S.C."/>
            <person name="Jang G.I."/>
            <person name="Hwang C.Y."/>
        </authorList>
    </citation>
    <scope>NUCLEOTIDE SEQUENCE [LARGE SCALE GENOMIC DNA]</scope>
    <source>
        <strain evidence="8 9">CL-TW6</strain>
    </source>
</reference>
<proteinExistence type="inferred from homology"/>
<feature type="transmembrane region" description="Helical" evidence="6">
    <location>
        <begin position="268"/>
        <end position="285"/>
    </location>
</feature>
<keyword evidence="4 6" id="KW-1133">Transmembrane helix</keyword>
<gene>
    <name evidence="8" type="ORF">C3B54_11184</name>
</gene>
<sequence>MSARGFVYFLITGIIWGTPYFFIALAIESFSTPSIVWIRVTIGALVLLPIALARGALRPALKAWPFVLAFAAIEMVGPWALITEAERSVSSSLAGLLITTVPFIAAFIIGLLGDRSAWHPMTVLGLVLGFSGVVALVGIDAFSGRIALLPVLMLLGAATGYAVAPIIADRKLHDVPTLGVITLSMMMVSAVYAIPAALNLPGEIAAGPPPNALVAVSYLGVVASALGFIFFFQLIKEVGPGRSTLIVYVNVVVAILLGVVFLNEPLTPGFLVGFPLVVLGSFLASQRRGVYVKKRDRLKEPTGEIGLPMHP</sequence>
<evidence type="ECO:0000313" key="9">
    <source>
        <dbReference type="Proteomes" id="UP000243077"/>
    </source>
</evidence>